<keyword evidence="1" id="KW-0732">Signal</keyword>
<feature type="chain" id="PRO_5024425319" evidence="1">
    <location>
        <begin position="17"/>
        <end position="72"/>
    </location>
</feature>
<accession>A0A5K3FZV6</accession>
<feature type="signal peptide" evidence="1">
    <location>
        <begin position="1"/>
        <end position="16"/>
    </location>
</feature>
<name>A0A5K3FZV6_MESCO</name>
<organism evidence="2">
    <name type="scientific">Mesocestoides corti</name>
    <name type="common">Flatworm</name>
    <dbReference type="NCBI Taxonomy" id="53468"/>
    <lineage>
        <taxon>Eukaryota</taxon>
        <taxon>Metazoa</taxon>
        <taxon>Spiralia</taxon>
        <taxon>Lophotrochozoa</taxon>
        <taxon>Platyhelminthes</taxon>
        <taxon>Cestoda</taxon>
        <taxon>Eucestoda</taxon>
        <taxon>Cyclophyllidea</taxon>
        <taxon>Mesocestoididae</taxon>
        <taxon>Mesocestoides</taxon>
    </lineage>
</organism>
<reference evidence="2" key="1">
    <citation type="submission" date="2019-11" db="UniProtKB">
        <authorList>
            <consortium name="WormBaseParasite"/>
        </authorList>
    </citation>
    <scope>IDENTIFICATION</scope>
</reference>
<proteinExistence type="predicted"/>
<evidence type="ECO:0000256" key="1">
    <source>
        <dbReference type="SAM" id="SignalP"/>
    </source>
</evidence>
<dbReference type="WBParaSite" id="MCU_011489-RA">
    <property type="protein sequence ID" value="MCU_011489-RA"/>
    <property type="gene ID" value="MCU_011489"/>
</dbReference>
<sequence length="72" mass="7364">MKVVFFTLLCFVAGLAQVDVGPEPAETIISPEQVDPVEAQGFESQMPVSESGPNAAISLVTFSAGAAILAGL</sequence>
<evidence type="ECO:0000313" key="2">
    <source>
        <dbReference type="WBParaSite" id="MCU_011489-RA"/>
    </source>
</evidence>
<dbReference type="AlphaFoldDB" id="A0A5K3FZV6"/>
<protein>
    <submittedName>
        <fullName evidence="2">Secreted protein</fullName>
    </submittedName>
</protein>